<reference evidence="1" key="1">
    <citation type="journal article" date="2020" name="Stud. Mycol.">
        <title>101 Dothideomycetes genomes: a test case for predicting lifestyles and emergence of pathogens.</title>
        <authorList>
            <person name="Haridas S."/>
            <person name="Albert R."/>
            <person name="Binder M."/>
            <person name="Bloem J."/>
            <person name="Labutti K."/>
            <person name="Salamov A."/>
            <person name="Andreopoulos B."/>
            <person name="Baker S."/>
            <person name="Barry K."/>
            <person name="Bills G."/>
            <person name="Bluhm B."/>
            <person name="Cannon C."/>
            <person name="Castanera R."/>
            <person name="Culley D."/>
            <person name="Daum C."/>
            <person name="Ezra D."/>
            <person name="Gonzalez J."/>
            <person name="Henrissat B."/>
            <person name="Kuo A."/>
            <person name="Liang C."/>
            <person name="Lipzen A."/>
            <person name="Lutzoni F."/>
            <person name="Magnuson J."/>
            <person name="Mondo S."/>
            <person name="Nolan M."/>
            <person name="Ohm R."/>
            <person name="Pangilinan J."/>
            <person name="Park H.-J."/>
            <person name="Ramirez L."/>
            <person name="Alfaro M."/>
            <person name="Sun H."/>
            <person name="Tritt A."/>
            <person name="Yoshinaga Y."/>
            <person name="Zwiers L.-H."/>
            <person name="Turgeon B."/>
            <person name="Goodwin S."/>
            <person name="Spatafora J."/>
            <person name="Crous P."/>
            <person name="Grigoriev I."/>
        </authorList>
    </citation>
    <scope>NUCLEOTIDE SEQUENCE</scope>
    <source>
        <strain evidence="1">CBS 269.34</strain>
    </source>
</reference>
<sequence>MSKGRSGYVCPVQLLTIINVPHVAPLADMSVPLGSAARSESTVGAVSTKMRYLIVLIKLLQHMIVIPLYTHSGRGIGHKPEEVHSELMSLKLDTAPIEECDNHTPYPPLDIRYGPFRSTYNVHLMAPCVISYGKANCVAGSHCEIC</sequence>
<dbReference type="AlphaFoldDB" id="A0A6A6QFF7"/>
<proteinExistence type="predicted"/>
<organism evidence="1 2">
    <name type="scientific">Lophium mytilinum</name>
    <dbReference type="NCBI Taxonomy" id="390894"/>
    <lineage>
        <taxon>Eukaryota</taxon>
        <taxon>Fungi</taxon>
        <taxon>Dikarya</taxon>
        <taxon>Ascomycota</taxon>
        <taxon>Pezizomycotina</taxon>
        <taxon>Dothideomycetes</taxon>
        <taxon>Pleosporomycetidae</taxon>
        <taxon>Mytilinidiales</taxon>
        <taxon>Mytilinidiaceae</taxon>
        <taxon>Lophium</taxon>
    </lineage>
</organism>
<dbReference type="OrthoDB" id="3942544at2759"/>
<name>A0A6A6QFF7_9PEZI</name>
<protein>
    <submittedName>
        <fullName evidence="1">Uncharacterized protein</fullName>
    </submittedName>
</protein>
<evidence type="ECO:0000313" key="2">
    <source>
        <dbReference type="Proteomes" id="UP000799750"/>
    </source>
</evidence>
<dbReference type="EMBL" id="MU004196">
    <property type="protein sequence ID" value="KAF2491135.1"/>
    <property type="molecule type" value="Genomic_DNA"/>
</dbReference>
<gene>
    <name evidence="1" type="ORF">BU16DRAFT_530695</name>
</gene>
<accession>A0A6A6QFF7</accession>
<dbReference type="Proteomes" id="UP000799750">
    <property type="component" value="Unassembled WGS sequence"/>
</dbReference>
<evidence type="ECO:0000313" key="1">
    <source>
        <dbReference type="EMBL" id="KAF2491135.1"/>
    </source>
</evidence>
<keyword evidence="2" id="KW-1185">Reference proteome</keyword>